<proteinExistence type="predicted"/>
<dbReference type="Gene3D" id="3.40.630.30">
    <property type="match status" value="1"/>
</dbReference>
<protein>
    <recommendedName>
        <fullName evidence="1">N-acetyltransferase domain-containing protein</fullName>
    </recommendedName>
</protein>
<evidence type="ECO:0000313" key="3">
    <source>
        <dbReference type="Proteomes" id="UP000019141"/>
    </source>
</evidence>
<accession>W4LXE1</accession>
<evidence type="ECO:0000313" key="2">
    <source>
        <dbReference type="EMBL" id="ETX02759.1"/>
    </source>
</evidence>
<dbReference type="PROSITE" id="PS51186">
    <property type="entry name" value="GNAT"/>
    <property type="match status" value="1"/>
</dbReference>
<dbReference type="InterPro" id="IPR016181">
    <property type="entry name" value="Acyl_CoA_acyltransferase"/>
</dbReference>
<dbReference type="Pfam" id="PF00583">
    <property type="entry name" value="Acetyltransf_1"/>
    <property type="match status" value="1"/>
</dbReference>
<dbReference type="InterPro" id="IPR000182">
    <property type="entry name" value="GNAT_dom"/>
</dbReference>
<dbReference type="SUPFAM" id="SSF55729">
    <property type="entry name" value="Acyl-CoA N-acyltransferases (Nat)"/>
    <property type="match status" value="1"/>
</dbReference>
<dbReference type="GO" id="GO:0016747">
    <property type="term" value="F:acyltransferase activity, transferring groups other than amino-acyl groups"/>
    <property type="evidence" value="ECO:0007669"/>
    <property type="project" value="InterPro"/>
</dbReference>
<keyword evidence="3" id="KW-1185">Reference proteome</keyword>
<dbReference type="HOGENOM" id="CLU_1438648_0_0_7"/>
<dbReference type="Proteomes" id="UP000019141">
    <property type="component" value="Unassembled WGS sequence"/>
</dbReference>
<name>W4LXE1_ENTF1</name>
<feature type="domain" description="N-acetyltransferase" evidence="1">
    <location>
        <begin position="18"/>
        <end position="180"/>
    </location>
</feature>
<dbReference type="AlphaFoldDB" id="W4LXE1"/>
<organism evidence="2 3">
    <name type="scientific">Entotheonella factor</name>
    <dbReference type="NCBI Taxonomy" id="1429438"/>
    <lineage>
        <taxon>Bacteria</taxon>
        <taxon>Pseudomonadati</taxon>
        <taxon>Nitrospinota/Tectimicrobiota group</taxon>
        <taxon>Candidatus Tectimicrobiota</taxon>
        <taxon>Candidatus Entotheonellia</taxon>
        <taxon>Candidatus Entotheonellales</taxon>
        <taxon>Candidatus Entotheonellaceae</taxon>
        <taxon>Candidatus Entotheonella</taxon>
    </lineage>
</organism>
<dbReference type="EMBL" id="AZHW01000109">
    <property type="protein sequence ID" value="ETX02759.1"/>
    <property type="molecule type" value="Genomic_DNA"/>
</dbReference>
<gene>
    <name evidence="2" type="ORF">ETSY1_02455</name>
</gene>
<evidence type="ECO:0000259" key="1">
    <source>
        <dbReference type="PROSITE" id="PS51186"/>
    </source>
</evidence>
<sequence>MSKKTLCLFEVALKTAQLPVCEARLEVEYRLLDTAAWATQPHTRHIMDRHLFQYRLDRGEEFWTVQRDNRIVSYCWATQDPVEIGEIRCTVKPRGDEIYLYDAFTFEEHRGRNLYPALLHNILKSSRDAGLRRALIFVMSDNTPSIRGVTKAGFAEFQRVTYATMFGFGRYTYEPRLSAEAGVDLVTN</sequence>
<reference evidence="2 3" key="1">
    <citation type="journal article" date="2014" name="Nature">
        <title>An environmental bacterial taxon with a large and distinct metabolic repertoire.</title>
        <authorList>
            <person name="Wilson M.C."/>
            <person name="Mori T."/>
            <person name="Ruckert C."/>
            <person name="Uria A.R."/>
            <person name="Helf M.J."/>
            <person name="Takada K."/>
            <person name="Gernert C."/>
            <person name="Steffens U.A."/>
            <person name="Heycke N."/>
            <person name="Schmitt S."/>
            <person name="Rinke C."/>
            <person name="Helfrich E.J."/>
            <person name="Brachmann A.O."/>
            <person name="Gurgui C."/>
            <person name="Wakimoto T."/>
            <person name="Kracht M."/>
            <person name="Crusemann M."/>
            <person name="Hentschel U."/>
            <person name="Abe I."/>
            <person name="Matsunaga S."/>
            <person name="Kalinowski J."/>
            <person name="Takeyama H."/>
            <person name="Piel J."/>
        </authorList>
    </citation>
    <scope>NUCLEOTIDE SEQUENCE [LARGE SCALE GENOMIC DNA]</scope>
    <source>
        <strain evidence="3">TSY1</strain>
    </source>
</reference>
<comment type="caution">
    <text evidence="2">The sequence shown here is derived from an EMBL/GenBank/DDBJ whole genome shotgun (WGS) entry which is preliminary data.</text>
</comment>